<dbReference type="InterPro" id="IPR036962">
    <property type="entry name" value="Glyco_hydro_3_N_sf"/>
</dbReference>
<reference evidence="4 5" key="1">
    <citation type="submission" date="2018-06" db="EMBL/GenBank/DDBJ databases">
        <title>Genomic Encyclopedia of Archaeal and Bacterial Type Strains, Phase II (KMG-II): from individual species to whole genera.</title>
        <authorList>
            <person name="Goeker M."/>
        </authorList>
    </citation>
    <scope>NUCLEOTIDE SEQUENCE [LARGE SCALE GENOMIC DNA]</scope>
    <source>
        <strain evidence="4 5">DSM 23857</strain>
    </source>
</reference>
<dbReference type="PANTHER" id="PTHR30620:SF123">
    <property type="entry name" value="BETA-XYLOSIDASE"/>
    <property type="match status" value="1"/>
</dbReference>
<dbReference type="SMART" id="SM01217">
    <property type="entry name" value="Fn3_like"/>
    <property type="match status" value="1"/>
</dbReference>
<accession>A0A327Q9E0</accession>
<dbReference type="AlphaFoldDB" id="A0A327Q9E0"/>
<dbReference type="InterPro" id="IPR001764">
    <property type="entry name" value="Glyco_hydro_3_N"/>
</dbReference>
<dbReference type="FunFam" id="3.40.50.1700:FF:000009">
    <property type="entry name" value="Periplasmic beta-glucosidase"/>
    <property type="match status" value="1"/>
</dbReference>
<dbReference type="FunFam" id="2.60.40.10:FF:000495">
    <property type="entry name" value="Periplasmic beta-glucosidase"/>
    <property type="match status" value="1"/>
</dbReference>
<name>A0A327Q9E0_9BACT</name>
<dbReference type="SUPFAM" id="SSF51445">
    <property type="entry name" value="(Trans)glycosidases"/>
    <property type="match status" value="1"/>
</dbReference>
<evidence type="ECO:0000313" key="4">
    <source>
        <dbReference type="EMBL" id="RAJ00428.1"/>
    </source>
</evidence>
<proteinExistence type="inferred from homology"/>
<dbReference type="PANTHER" id="PTHR30620">
    <property type="entry name" value="PERIPLASMIC BETA-GLUCOSIDASE-RELATED"/>
    <property type="match status" value="1"/>
</dbReference>
<dbReference type="InterPro" id="IPR013783">
    <property type="entry name" value="Ig-like_fold"/>
</dbReference>
<dbReference type="InterPro" id="IPR051915">
    <property type="entry name" value="Cellulose_Degrad_GH3"/>
</dbReference>
<dbReference type="Proteomes" id="UP000249547">
    <property type="component" value="Unassembled WGS sequence"/>
</dbReference>
<dbReference type="Pfam" id="PF01915">
    <property type="entry name" value="Glyco_hydro_3_C"/>
    <property type="match status" value="1"/>
</dbReference>
<dbReference type="PRINTS" id="PR00133">
    <property type="entry name" value="GLHYDRLASE3"/>
</dbReference>
<evidence type="ECO:0000256" key="2">
    <source>
        <dbReference type="ARBA" id="ARBA00022801"/>
    </source>
</evidence>
<dbReference type="GO" id="GO:0009251">
    <property type="term" value="P:glucan catabolic process"/>
    <property type="evidence" value="ECO:0007669"/>
    <property type="project" value="TreeGrafter"/>
</dbReference>
<dbReference type="GO" id="GO:0008422">
    <property type="term" value="F:beta-glucosidase activity"/>
    <property type="evidence" value="ECO:0007669"/>
    <property type="project" value="UniProtKB-ARBA"/>
</dbReference>
<gene>
    <name evidence="4" type="ORF">LX64_04134</name>
</gene>
<dbReference type="Gene3D" id="3.40.50.1700">
    <property type="entry name" value="Glycoside hydrolase family 3 C-terminal domain"/>
    <property type="match status" value="1"/>
</dbReference>
<dbReference type="RefSeq" id="WP_245952757.1">
    <property type="nucleotide sequence ID" value="NZ_QLLL01000008.1"/>
</dbReference>
<dbReference type="InterPro" id="IPR017853">
    <property type="entry name" value="GH"/>
</dbReference>
<dbReference type="InterPro" id="IPR036881">
    <property type="entry name" value="Glyco_hydro_3_C_sf"/>
</dbReference>
<dbReference type="Gene3D" id="2.60.40.10">
    <property type="entry name" value="Immunoglobulins"/>
    <property type="match status" value="1"/>
</dbReference>
<dbReference type="Pfam" id="PF00933">
    <property type="entry name" value="Glyco_hydro_3"/>
    <property type="match status" value="1"/>
</dbReference>
<dbReference type="InterPro" id="IPR026891">
    <property type="entry name" value="Fn3-like"/>
</dbReference>
<dbReference type="InterPro" id="IPR002772">
    <property type="entry name" value="Glyco_hydro_3_C"/>
</dbReference>
<keyword evidence="5" id="KW-1185">Reference proteome</keyword>
<evidence type="ECO:0000259" key="3">
    <source>
        <dbReference type="SMART" id="SM01217"/>
    </source>
</evidence>
<feature type="domain" description="Fibronectin type III-like" evidence="3">
    <location>
        <begin position="715"/>
        <end position="784"/>
    </location>
</feature>
<evidence type="ECO:0000256" key="1">
    <source>
        <dbReference type="ARBA" id="ARBA00005336"/>
    </source>
</evidence>
<comment type="similarity">
    <text evidence="1">Belongs to the glycosyl hydrolase 3 family.</text>
</comment>
<evidence type="ECO:0000313" key="5">
    <source>
        <dbReference type="Proteomes" id="UP000249547"/>
    </source>
</evidence>
<dbReference type="Pfam" id="PF14310">
    <property type="entry name" value="Fn3-like"/>
    <property type="match status" value="1"/>
</dbReference>
<sequence length="803" mass="86719">MKIAKHGMLGLALISMHLQVSAQKKQPAQPAVPKNALYKNASIDTEKRIQDLLQRMTVEEKVGQLSTMLGWDMYTKKGDQVGVSDAFKKAIAEQKIGNLWATLRADPWTKKTLETGTHPVQSAEATNALQRYAVENTRLGIPLLLAEECPHGHMAIGTTVFPTSIGQASTWDVRLIQEMATAIAAEARSQGAQIGYGPVLDLAREPRWSRMEETYGEDPYLIGQMGKAMVKGFQGTDLKDGKHVISTLKHFAAYGSPEGGHNGGISVVGARSLQQAYLPPFREAVKAGALSVMASYNSIDGIPCSANAYLLKDVLLQQWQFKGFTVSDLGGIQGLTSTHHVAENHVDGAAQALNAGLNVDLSGTGFADNLLKAIKQNLVSMATLDTAVGNVLRMKFNMGLFEQPYVTPATAGNVVHSNANQALAKKVAASSIVLLKNQNNVLPLSKHLQRIAVIGPNADNVYNQLGDYTAPQADGKVITVLKGIQSKLGATAKIAYVKGCAIRDTANQNIDAAVKAAQQADAVVLVLGGSSARDFETKYQSTGAAEVQKGAVSDMESGEGFDRVSLDLMGLQNKLMEKIVATGKPVVLVLIEGRPLNINYAADHVAAIVNAWYPGEAGGAAIADVLFGDYNPAGRLPVSIPKSVGQLPVYYNYLHAGRHDYVEMEAKPLYSFGFGLSYTQFRYQQLKTIVTSKQNSVAVNISFVVTNSGKVAGDEVVQLYLRDDVSSVVTPVQQLKRFERISLKPGETRELNFLLTEEDLKLLNRDMQWVVEPGNFTLMVGASSDDIRLTEKFNVPSIIKIQP</sequence>
<dbReference type="SUPFAM" id="SSF52279">
    <property type="entry name" value="Beta-D-glucan exohydrolase, C-terminal domain"/>
    <property type="match status" value="1"/>
</dbReference>
<protein>
    <submittedName>
        <fullName evidence="4">Beta-glucosidase</fullName>
    </submittedName>
</protein>
<dbReference type="EMBL" id="QLLL01000008">
    <property type="protein sequence ID" value="RAJ00428.1"/>
    <property type="molecule type" value="Genomic_DNA"/>
</dbReference>
<dbReference type="Gene3D" id="3.20.20.300">
    <property type="entry name" value="Glycoside hydrolase, family 3, N-terminal domain"/>
    <property type="match status" value="1"/>
</dbReference>
<comment type="caution">
    <text evidence="4">The sequence shown here is derived from an EMBL/GenBank/DDBJ whole genome shotgun (WGS) entry which is preliminary data.</text>
</comment>
<keyword evidence="2" id="KW-0378">Hydrolase</keyword>
<organism evidence="4 5">
    <name type="scientific">Chitinophaga skermanii</name>
    <dbReference type="NCBI Taxonomy" id="331697"/>
    <lineage>
        <taxon>Bacteria</taxon>
        <taxon>Pseudomonadati</taxon>
        <taxon>Bacteroidota</taxon>
        <taxon>Chitinophagia</taxon>
        <taxon>Chitinophagales</taxon>
        <taxon>Chitinophagaceae</taxon>
        <taxon>Chitinophaga</taxon>
    </lineage>
</organism>